<keyword evidence="4" id="KW-1185">Reference proteome</keyword>
<keyword evidence="2" id="KW-1133">Transmembrane helix</keyword>
<evidence type="ECO:0000313" key="4">
    <source>
        <dbReference type="Proteomes" id="UP000024635"/>
    </source>
</evidence>
<accession>A0A016TUH1</accession>
<dbReference type="EMBL" id="JARK01001412">
    <property type="protein sequence ID" value="EYC06406.1"/>
    <property type="molecule type" value="Genomic_DNA"/>
</dbReference>
<evidence type="ECO:0000313" key="3">
    <source>
        <dbReference type="EMBL" id="EYC06406.1"/>
    </source>
</evidence>
<dbReference type="OrthoDB" id="5867588at2759"/>
<dbReference type="Proteomes" id="UP000024635">
    <property type="component" value="Unassembled WGS sequence"/>
</dbReference>
<feature type="region of interest" description="Disordered" evidence="1">
    <location>
        <begin position="96"/>
        <end position="137"/>
    </location>
</feature>
<reference evidence="4" key="1">
    <citation type="journal article" date="2015" name="Nat. Genet.">
        <title>The genome and transcriptome of the zoonotic hookworm Ancylostoma ceylanicum identify infection-specific gene families.</title>
        <authorList>
            <person name="Schwarz E.M."/>
            <person name="Hu Y."/>
            <person name="Antoshechkin I."/>
            <person name="Miller M.M."/>
            <person name="Sternberg P.W."/>
            <person name="Aroian R.V."/>
        </authorList>
    </citation>
    <scope>NUCLEOTIDE SEQUENCE</scope>
    <source>
        <strain evidence="4">HY135</strain>
    </source>
</reference>
<feature type="compositionally biased region" description="Pro residues" evidence="1">
    <location>
        <begin position="19"/>
        <end position="41"/>
    </location>
</feature>
<organism evidence="3 4">
    <name type="scientific">Ancylostoma ceylanicum</name>
    <dbReference type="NCBI Taxonomy" id="53326"/>
    <lineage>
        <taxon>Eukaryota</taxon>
        <taxon>Metazoa</taxon>
        <taxon>Ecdysozoa</taxon>
        <taxon>Nematoda</taxon>
        <taxon>Chromadorea</taxon>
        <taxon>Rhabditida</taxon>
        <taxon>Rhabditina</taxon>
        <taxon>Rhabditomorpha</taxon>
        <taxon>Strongyloidea</taxon>
        <taxon>Ancylostomatidae</taxon>
        <taxon>Ancylostomatinae</taxon>
        <taxon>Ancylostoma</taxon>
    </lineage>
</organism>
<evidence type="ECO:0000256" key="2">
    <source>
        <dbReference type="SAM" id="Phobius"/>
    </source>
</evidence>
<comment type="caution">
    <text evidence="3">The sequence shown here is derived from an EMBL/GenBank/DDBJ whole genome shotgun (WGS) entry which is preliminary data.</text>
</comment>
<dbReference type="SUPFAM" id="SSF101447">
    <property type="entry name" value="Formin homology 2 domain (FH2 domain)"/>
    <property type="match status" value="1"/>
</dbReference>
<feature type="region of interest" description="Disordered" evidence="1">
    <location>
        <begin position="1"/>
        <end position="59"/>
    </location>
</feature>
<proteinExistence type="predicted"/>
<evidence type="ECO:0000256" key="1">
    <source>
        <dbReference type="SAM" id="MobiDB-lite"/>
    </source>
</evidence>
<name>A0A016TUH1_9BILA</name>
<dbReference type="AlphaFoldDB" id="A0A016TUH1"/>
<protein>
    <submittedName>
        <fullName evidence="3">Uncharacterized protein</fullName>
    </submittedName>
</protein>
<keyword evidence="2" id="KW-0812">Transmembrane</keyword>
<gene>
    <name evidence="3" type="primary">Acey_s0076.g1042</name>
    <name evidence="3" type="ORF">Y032_0076g1042</name>
</gene>
<feature type="transmembrane region" description="Helical" evidence="2">
    <location>
        <begin position="165"/>
        <end position="189"/>
    </location>
</feature>
<keyword evidence="2" id="KW-0472">Membrane</keyword>
<sequence>MSREGLGDDAYEQLGPGNAMPPPPPPPAAGAAPPPPPPPPSADAARNKPSKTTTLGQFALRDQRVTVHLKLLQRPHMGLRFSVLSSISIPSIHFRPGDDVDLSSERGTTLTGNVEGPPDKQQPPKKPKEKPEKEKKPEVPLKSVVLDIKPYKEPALLKFCHTITLLLLVLSFALMALTVVQFVDIFVWLPMIMGEND</sequence>